<feature type="transmembrane region" description="Helical" evidence="1">
    <location>
        <begin position="75"/>
        <end position="96"/>
    </location>
</feature>
<name>A0ABY8WP42_9ACTN</name>
<feature type="transmembrane region" description="Helical" evidence="1">
    <location>
        <begin position="46"/>
        <end position="69"/>
    </location>
</feature>
<accession>A0ABY8WP42</accession>
<dbReference type="EMBL" id="CP126980">
    <property type="protein sequence ID" value="WIM99639.1"/>
    <property type="molecule type" value="Genomic_DNA"/>
</dbReference>
<evidence type="ECO:0000313" key="3">
    <source>
        <dbReference type="Proteomes" id="UP001240150"/>
    </source>
</evidence>
<evidence type="ECO:0000256" key="1">
    <source>
        <dbReference type="SAM" id="Phobius"/>
    </source>
</evidence>
<gene>
    <name evidence="2" type="ORF">ACTOB_003299</name>
</gene>
<dbReference type="Pfam" id="PF19744">
    <property type="entry name" value="DUF6232"/>
    <property type="match status" value="1"/>
</dbReference>
<keyword evidence="1" id="KW-0472">Membrane</keyword>
<dbReference type="RefSeq" id="WP_284921076.1">
    <property type="nucleotide sequence ID" value="NZ_CP126980.1"/>
</dbReference>
<keyword evidence="1" id="KW-1133">Transmembrane helix</keyword>
<keyword evidence="3" id="KW-1185">Reference proteome</keyword>
<organism evidence="2 3">
    <name type="scientific">Actinoplanes oblitus</name>
    <dbReference type="NCBI Taxonomy" id="3040509"/>
    <lineage>
        <taxon>Bacteria</taxon>
        <taxon>Bacillati</taxon>
        <taxon>Actinomycetota</taxon>
        <taxon>Actinomycetes</taxon>
        <taxon>Micromonosporales</taxon>
        <taxon>Micromonosporaceae</taxon>
        <taxon>Actinoplanes</taxon>
    </lineage>
</organism>
<dbReference type="Proteomes" id="UP001240150">
    <property type="component" value="Chromosome"/>
</dbReference>
<keyword evidence="1" id="KW-0812">Transmembrane</keyword>
<protein>
    <submittedName>
        <fullName evidence="2">DUF6232 family protein</fullName>
    </submittedName>
</protein>
<evidence type="ECO:0000313" key="2">
    <source>
        <dbReference type="EMBL" id="WIM99639.1"/>
    </source>
</evidence>
<sequence>MRIYYRDADITVAASGVRVGGRTYPLADIERAWREARRAAGPKARLAWVVLLVAVAVEASIWLTTRWLWAGRGLLLVAGVLLVRVIAHLAAGSSGLQAMEDIRRYGRLQELWISVARVPVRVLRTDDAIRYGQVCRALARALADHDAATRPPPERADHRA</sequence>
<reference evidence="2 3" key="1">
    <citation type="submission" date="2023-06" db="EMBL/GenBank/DDBJ databases">
        <authorList>
            <person name="Yushchuk O."/>
            <person name="Binda E."/>
            <person name="Ruckert-Reed C."/>
            <person name="Fedorenko V."/>
            <person name="Kalinowski J."/>
            <person name="Marinelli F."/>
        </authorList>
    </citation>
    <scope>NUCLEOTIDE SEQUENCE [LARGE SCALE GENOMIC DNA]</scope>
    <source>
        <strain evidence="2 3">NRRL 3884</strain>
    </source>
</reference>
<proteinExistence type="predicted"/>
<dbReference type="InterPro" id="IPR045629">
    <property type="entry name" value="DUF6232"/>
</dbReference>